<keyword evidence="2" id="KW-1185">Reference proteome</keyword>
<proteinExistence type="predicted"/>
<dbReference type="Proteomes" id="UP001302812">
    <property type="component" value="Unassembled WGS sequence"/>
</dbReference>
<reference evidence="1" key="2">
    <citation type="submission" date="2023-05" db="EMBL/GenBank/DDBJ databases">
        <authorList>
            <consortium name="Lawrence Berkeley National Laboratory"/>
            <person name="Steindorff A."/>
            <person name="Hensen N."/>
            <person name="Bonometti L."/>
            <person name="Westerberg I."/>
            <person name="Brannstrom I.O."/>
            <person name="Guillou S."/>
            <person name="Cros-Aarteil S."/>
            <person name="Calhoun S."/>
            <person name="Haridas S."/>
            <person name="Kuo A."/>
            <person name="Mondo S."/>
            <person name="Pangilinan J."/>
            <person name="Riley R."/>
            <person name="Labutti K."/>
            <person name="Andreopoulos B."/>
            <person name="Lipzen A."/>
            <person name="Chen C."/>
            <person name="Yanf M."/>
            <person name="Daum C."/>
            <person name="Ng V."/>
            <person name="Clum A."/>
            <person name="Ohm R."/>
            <person name="Martin F."/>
            <person name="Silar P."/>
            <person name="Natvig D."/>
            <person name="Lalanne C."/>
            <person name="Gautier V."/>
            <person name="Ament-Velasquez S.L."/>
            <person name="Kruys A."/>
            <person name="Hutchinson M.I."/>
            <person name="Powell A.J."/>
            <person name="Barry K."/>
            <person name="Miller A.N."/>
            <person name="Grigoriev I.V."/>
            <person name="Debuchy R."/>
            <person name="Gladieux P."/>
            <person name="Thoren M.H."/>
            <person name="Johannesson H."/>
        </authorList>
    </citation>
    <scope>NUCLEOTIDE SEQUENCE</scope>
    <source>
        <strain evidence="1">CBS 508.74</strain>
    </source>
</reference>
<dbReference type="EMBL" id="MU853344">
    <property type="protein sequence ID" value="KAK4111867.1"/>
    <property type="molecule type" value="Genomic_DNA"/>
</dbReference>
<comment type="caution">
    <text evidence="1">The sequence shown here is derived from an EMBL/GenBank/DDBJ whole genome shotgun (WGS) entry which is preliminary data.</text>
</comment>
<evidence type="ECO:0000313" key="1">
    <source>
        <dbReference type="EMBL" id="KAK4111867.1"/>
    </source>
</evidence>
<gene>
    <name evidence="1" type="ORF">N656DRAFT_126887</name>
</gene>
<dbReference type="GeneID" id="89932692"/>
<dbReference type="RefSeq" id="XP_064669437.1">
    <property type="nucleotide sequence ID" value="XM_064808569.1"/>
</dbReference>
<reference evidence="1" key="1">
    <citation type="journal article" date="2023" name="Mol. Phylogenet. Evol.">
        <title>Genome-scale phylogeny and comparative genomics of the fungal order Sordariales.</title>
        <authorList>
            <person name="Hensen N."/>
            <person name="Bonometti L."/>
            <person name="Westerberg I."/>
            <person name="Brannstrom I.O."/>
            <person name="Guillou S."/>
            <person name="Cros-Aarteil S."/>
            <person name="Calhoun S."/>
            <person name="Haridas S."/>
            <person name="Kuo A."/>
            <person name="Mondo S."/>
            <person name="Pangilinan J."/>
            <person name="Riley R."/>
            <person name="LaButti K."/>
            <person name="Andreopoulos B."/>
            <person name="Lipzen A."/>
            <person name="Chen C."/>
            <person name="Yan M."/>
            <person name="Daum C."/>
            <person name="Ng V."/>
            <person name="Clum A."/>
            <person name="Steindorff A."/>
            <person name="Ohm R.A."/>
            <person name="Martin F."/>
            <person name="Silar P."/>
            <person name="Natvig D.O."/>
            <person name="Lalanne C."/>
            <person name="Gautier V."/>
            <person name="Ament-Velasquez S.L."/>
            <person name="Kruys A."/>
            <person name="Hutchinson M.I."/>
            <person name="Powell A.J."/>
            <person name="Barry K."/>
            <person name="Miller A.N."/>
            <person name="Grigoriev I.V."/>
            <person name="Debuchy R."/>
            <person name="Gladieux P."/>
            <person name="Hiltunen Thoren M."/>
            <person name="Johannesson H."/>
        </authorList>
    </citation>
    <scope>NUCLEOTIDE SEQUENCE</scope>
    <source>
        <strain evidence="1">CBS 508.74</strain>
    </source>
</reference>
<dbReference type="AlphaFoldDB" id="A0AAN6TCI8"/>
<name>A0AAN6TCI8_9PEZI</name>
<evidence type="ECO:0000313" key="2">
    <source>
        <dbReference type="Proteomes" id="UP001302812"/>
    </source>
</evidence>
<accession>A0AAN6TCI8</accession>
<protein>
    <submittedName>
        <fullName evidence="1">Uncharacterized protein</fullName>
    </submittedName>
</protein>
<organism evidence="1 2">
    <name type="scientific">Canariomyces notabilis</name>
    <dbReference type="NCBI Taxonomy" id="2074819"/>
    <lineage>
        <taxon>Eukaryota</taxon>
        <taxon>Fungi</taxon>
        <taxon>Dikarya</taxon>
        <taxon>Ascomycota</taxon>
        <taxon>Pezizomycotina</taxon>
        <taxon>Sordariomycetes</taxon>
        <taxon>Sordariomycetidae</taxon>
        <taxon>Sordariales</taxon>
        <taxon>Chaetomiaceae</taxon>
        <taxon>Canariomyces</taxon>
    </lineage>
</organism>
<sequence length="154" mass="17127">MEVSEGSRCADSKPGNRMRPFASTMYACTMYPPPKPVFMGQRIWHQSLSFVLSQVHDCEERSGRKSDGCKDSLGIARLPGNRLDPPMRGDQVHVRARVIQVPLITPPFGHVGPSRPGAPQRDARASCYLQTEPRITPNSPGRRNTAISYQLIQI</sequence>